<dbReference type="AlphaFoldDB" id="A0A1F6YNG1"/>
<protein>
    <recommendedName>
        <fullName evidence="4">Type 4 fimbrial biogenesis protein PilX N-terminal domain-containing protein</fullName>
    </recommendedName>
</protein>
<feature type="transmembrane region" description="Helical" evidence="1">
    <location>
        <begin position="12"/>
        <end position="36"/>
    </location>
</feature>
<evidence type="ECO:0000256" key="1">
    <source>
        <dbReference type="SAM" id="Phobius"/>
    </source>
</evidence>
<reference evidence="2 3" key="1">
    <citation type="journal article" date="2016" name="Nat. Commun.">
        <title>Thousands of microbial genomes shed light on interconnected biogeochemical processes in an aquifer system.</title>
        <authorList>
            <person name="Anantharaman K."/>
            <person name="Brown C.T."/>
            <person name="Hug L.A."/>
            <person name="Sharon I."/>
            <person name="Castelle C.J."/>
            <person name="Probst A.J."/>
            <person name="Thomas B.C."/>
            <person name="Singh A."/>
            <person name="Wilkins M.J."/>
            <person name="Karaoz U."/>
            <person name="Brodie E.L."/>
            <person name="Williams K.H."/>
            <person name="Hubbard S.S."/>
            <person name="Banfield J.F."/>
        </authorList>
    </citation>
    <scope>NUCLEOTIDE SEQUENCE [LARGE SCALE GENOMIC DNA]</scope>
</reference>
<evidence type="ECO:0008006" key="4">
    <source>
        <dbReference type="Google" id="ProtNLM"/>
    </source>
</evidence>
<name>A0A1F6YNG1_9BACT</name>
<keyword evidence="1" id="KW-1133">Transmembrane helix</keyword>
<evidence type="ECO:0000313" key="3">
    <source>
        <dbReference type="Proteomes" id="UP000178138"/>
    </source>
</evidence>
<organism evidence="2 3">
    <name type="scientific">Candidatus Nomurabacteria bacterium RIFOXYA2_FULL_42_12</name>
    <dbReference type="NCBI Taxonomy" id="1801801"/>
    <lineage>
        <taxon>Bacteria</taxon>
        <taxon>Candidatus Nomuraibacteriota</taxon>
    </lineage>
</organism>
<accession>A0A1F6YNG1</accession>
<evidence type="ECO:0000313" key="2">
    <source>
        <dbReference type="EMBL" id="OGJ07901.1"/>
    </source>
</evidence>
<keyword evidence="1" id="KW-0472">Membrane</keyword>
<dbReference type="EMBL" id="MFVZ01000009">
    <property type="protein sequence ID" value="OGJ07901.1"/>
    <property type="molecule type" value="Genomic_DNA"/>
</dbReference>
<dbReference type="Proteomes" id="UP000178138">
    <property type="component" value="Unassembled WGS sequence"/>
</dbReference>
<gene>
    <name evidence="2" type="ORF">A2225_02970</name>
</gene>
<proteinExistence type="predicted"/>
<comment type="caution">
    <text evidence="2">The sequence shown here is derived from an EMBL/GenBank/DDBJ whole genome shotgun (WGS) entry which is preliminary data.</text>
</comment>
<sequence>MILQKIKRNKGFIMLFAITISSILLAISLGVANIALKEVKFGTSAKDANNAFFAADTGIEYVLFKDKSPSSIYTPVPGTWNEIITGLGSSGQSCAKVTIEKTAEPATTIVSKGYNIGDGSCNSSNPDRIEREIVSNY</sequence>
<keyword evidence="1" id="KW-0812">Transmembrane</keyword>